<evidence type="ECO:0000256" key="3">
    <source>
        <dbReference type="SAM" id="MobiDB-lite"/>
    </source>
</evidence>
<feature type="region of interest" description="Disordered" evidence="3">
    <location>
        <begin position="1480"/>
        <end position="1509"/>
    </location>
</feature>
<keyword evidence="1" id="KW-0677">Repeat</keyword>
<feature type="compositionally biased region" description="Low complexity" evidence="3">
    <location>
        <begin position="1723"/>
        <end position="1754"/>
    </location>
</feature>
<feature type="compositionally biased region" description="Low complexity" evidence="3">
    <location>
        <begin position="114"/>
        <end position="124"/>
    </location>
</feature>
<dbReference type="PROSITE" id="PS50012">
    <property type="entry name" value="RCC1_3"/>
    <property type="match status" value="6"/>
</dbReference>
<feature type="domain" description="RCC1-like" evidence="4">
    <location>
        <begin position="1177"/>
        <end position="1464"/>
    </location>
</feature>
<accession>A0AAN7YVF3</accession>
<feature type="compositionally biased region" description="Polar residues" evidence="3">
    <location>
        <begin position="1"/>
        <end position="19"/>
    </location>
</feature>
<proteinExistence type="predicted"/>
<feature type="region of interest" description="Disordered" evidence="3">
    <location>
        <begin position="91"/>
        <end position="148"/>
    </location>
</feature>
<gene>
    <name evidence="5" type="ORF">RB653_001556</name>
</gene>
<dbReference type="Pfam" id="PF25390">
    <property type="entry name" value="WD40_RLD"/>
    <property type="match status" value="1"/>
</dbReference>
<feature type="repeat" description="RCC1" evidence="2">
    <location>
        <begin position="1415"/>
        <end position="1466"/>
    </location>
</feature>
<evidence type="ECO:0000256" key="1">
    <source>
        <dbReference type="ARBA" id="ARBA00022737"/>
    </source>
</evidence>
<organism evidence="5 6">
    <name type="scientific">Dictyostelium firmibasis</name>
    <dbReference type="NCBI Taxonomy" id="79012"/>
    <lineage>
        <taxon>Eukaryota</taxon>
        <taxon>Amoebozoa</taxon>
        <taxon>Evosea</taxon>
        <taxon>Eumycetozoa</taxon>
        <taxon>Dictyostelia</taxon>
        <taxon>Dictyosteliales</taxon>
        <taxon>Dictyosteliaceae</taxon>
        <taxon>Dictyostelium</taxon>
    </lineage>
</organism>
<feature type="region of interest" description="Disordered" evidence="3">
    <location>
        <begin position="270"/>
        <end position="293"/>
    </location>
</feature>
<dbReference type="EMBL" id="JAVFKY010000002">
    <property type="protein sequence ID" value="KAK5581521.1"/>
    <property type="molecule type" value="Genomic_DNA"/>
</dbReference>
<dbReference type="PANTHER" id="PTHR22870:SF458">
    <property type="entry name" value="REGULATOR OF CHROMOSOME CONDENSATION DOMAIN-CONTAINING PROTEIN"/>
    <property type="match status" value="1"/>
</dbReference>
<feature type="compositionally biased region" description="Low complexity" evidence="3">
    <location>
        <begin position="92"/>
        <end position="101"/>
    </location>
</feature>
<feature type="compositionally biased region" description="Polar residues" evidence="3">
    <location>
        <begin position="125"/>
        <end position="146"/>
    </location>
</feature>
<dbReference type="PANTHER" id="PTHR22870">
    <property type="entry name" value="REGULATOR OF CHROMOSOME CONDENSATION"/>
    <property type="match status" value="1"/>
</dbReference>
<comment type="caution">
    <text evidence="5">The sequence shown here is derived from an EMBL/GenBank/DDBJ whole genome shotgun (WGS) entry which is preliminary data.</text>
</comment>
<evidence type="ECO:0000313" key="5">
    <source>
        <dbReference type="EMBL" id="KAK5581521.1"/>
    </source>
</evidence>
<feature type="repeat" description="RCC1" evidence="2">
    <location>
        <begin position="1306"/>
        <end position="1364"/>
    </location>
</feature>
<feature type="compositionally biased region" description="Basic and acidic residues" evidence="3">
    <location>
        <begin position="1115"/>
        <end position="1131"/>
    </location>
</feature>
<dbReference type="InterPro" id="IPR058923">
    <property type="entry name" value="RCC1-like_dom"/>
</dbReference>
<feature type="compositionally biased region" description="Low complexity" evidence="3">
    <location>
        <begin position="318"/>
        <end position="339"/>
    </location>
</feature>
<keyword evidence="6" id="KW-1185">Reference proteome</keyword>
<evidence type="ECO:0000259" key="4">
    <source>
        <dbReference type="Pfam" id="PF25390"/>
    </source>
</evidence>
<feature type="region of interest" description="Disordered" evidence="3">
    <location>
        <begin position="1723"/>
        <end position="1759"/>
    </location>
</feature>
<feature type="region of interest" description="Disordered" evidence="3">
    <location>
        <begin position="1"/>
        <end position="55"/>
    </location>
</feature>
<dbReference type="InterPro" id="IPR000408">
    <property type="entry name" value="Reg_chr_condens"/>
</dbReference>
<feature type="repeat" description="RCC1" evidence="2">
    <location>
        <begin position="1517"/>
        <end position="1573"/>
    </location>
</feature>
<feature type="repeat" description="RCC1" evidence="2">
    <location>
        <begin position="1365"/>
        <end position="1414"/>
    </location>
</feature>
<name>A0AAN7YVF3_9MYCE</name>
<dbReference type="InterPro" id="IPR051210">
    <property type="entry name" value="Ub_ligase/GEF_domain"/>
</dbReference>
<dbReference type="PRINTS" id="PR00633">
    <property type="entry name" value="RCCNDNSATION"/>
</dbReference>
<feature type="compositionally biased region" description="Low complexity" evidence="3">
    <location>
        <begin position="24"/>
        <end position="55"/>
    </location>
</feature>
<feature type="region of interest" description="Disordered" evidence="3">
    <location>
        <begin position="1087"/>
        <end position="1158"/>
    </location>
</feature>
<feature type="compositionally biased region" description="Basic residues" evidence="3">
    <location>
        <begin position="1087"/>
        <end position="1114"/>
    </location>
</feature>
<dbReference type="Gene3D" id="2.130.10.30">
    <property type="entry name" value="Regulator of chromosome condensation 1/beta-lactamase-inhibitor protein II"/>
    <property type="match status" value="2"/>
</dbReference>
<protein>
    <recommendedName>
        <fullName evidence="4">RCC1-like domain-containing protein</fullName>
    </recommendedName>
</protein>
<feature type="repeat" description="RCC1" evidence="2">
    <location>
        <begin position="1253"/>
        <end position="1305"/>
    </location>
</feature>
<evidence type="ECO:0000313" key="6">
    <source>
        <dbReference type="Proteomes" id="UP001344447"/>
    </source>
</evidence>
<feature type="compositionally biased region" description="Low complexity" evidence="3">
    <location>
        <begin position="1493"/>
        <end position="1502"/>
    </location>
</feature>
<feature type="repeat" description="RCC1" evidence="2">
    <location>
        <begin position="1198"/>
        <end position="1252"/>
    </location>
</feature>
<evidence type="ECO:0000256" key="2">
    <source>
        <dbReference type="PROSITE-ProRule" id="PRU00235"/>
    </source>
</evidence>
<sequence>MSNQRKWSNNTNYNKNSGGYQYGSDSPFSSYSSTSTSPIMGRSNDNINSSIGNNNNNKINMGSSISTPQIGSFTQNYELFSMNKIFSINSAQQQIDQQQQSQDRKYDTSNQFINNSNNNNNSSNGLKRSNPSLSKSLSDHFISSQQSRDEHHFNKYGVLPQNSPYYQQQQQQLQQPTSILLLAQGGSDEHTFTAMYCSNDYLIFRYVGQTKVPFYKWLKWDKDPAKKIVSMCFDPTAIWLLCLLNDTSCKVIPIYYDMCKKVGFIDDNNSGNSRSSGNQVQQPRPSTTDKTDRLSNWVSTTRLFKSSNVNKEKERESSQSNLNNLTSTNSTSGGSSNSSGYTNGLSKFKIPQLTKKTAMGSNCLWWKTSNSVDYAIITTTSNNIYFVNLVDNSVYKHRFEHSIEKIEMVQSDSETFLLIATKSNGYFQLLIEQKIDHHRYETIIQLGNQSQSVSSIGGNSSRNGHDSNLLSRSSDFNIKTLFQTDRIPSDRVLLVQKTNIINNSDNVSPSSSTSPQPIGSGSMFINNNNVSSSNFNNFYNNNNNYSSNNNNENLVVSFLKSTSKLEIYEPLYLNKYPLFVYQLPPNTTNFFFTKHITIVSEIVTTLAPGSNEAIQRSNVSVLSNLVAGTASNSRYINNQSIMQTFQLAPGEVILGISKSLNHQSNNNNNFIINSNSSYYQSMLLQQQQQQQQFGISDSFEESMKYTRLPTVSLWTNFAIYELRQKRSPEEIFFELVSCNLEKSDGEALGKTFGMDLLSCYETAADIKFDQGQYGRALDLYYLSGVRTNKLVFKFLEIGRMDIIMTHLKAILHQPDAFNVLDRKKISDILFQCYLQKLLTSRKEFKSMDTEFQHFLSTNQDYDVFNCLSLLSKNGLLDYFFSVAHSRKIMPVALQMLIDADILHLDSQNISFLQSAYSLELKSHSGGMIFDCLPPKLQVKLIIDDQHSIPRYLRRIYHILSLLEEKELLDIAETFDPLLFTPPGQLNPKLSKTNPAISQLYQIKQQHQLQQQQHLNIYHNNNNINNSNINNNINDNNQIQYQNQIDDHEFGENNSIPGRQSESIPIRDEEYFELYIITLLTLIYHRRQKHGHHHSHHSHHHRSHHHHHHHRHHRHNNEIDKDEINNEQKDIPDNESDISTTTNTTTNTEDSEDDIHSKSIKLKPDPELLICPMPPLKNEKRAIKVSCGWDHVALISESGELFTWGKNQSGQLGHGLEIGKIQTTPKRLEFFRGKSPVIMVECGGEHTICVDSDYIVYSWGQDKFGQLGHGTKSVSQNRPKVIEEISGQKIQAIAAGFAHTIVLKKSGELYSFGYGDQGQLGHGSFVSKSIPTRIELNTIVGIQHGGGKITQIACGFGHSVICSDNGEVYSWGLGKQGQLGHGNYESIARPRLIEALKGVTKISCGHFYTMATTDLKNVYSWGLGEHMKLGHGSDKNEATPRVVDFFIQKNVSKIVCGLNHTITLTYPGDLNNNSLSNDDVEDFIDLGPSPPPASSSNDNNNGNSRGGRLGLNENSQISPIYACGAGEHGKLGLGGDLKSPFFDKPIPTAIKGVNALNLIDISCGTDFTAMITSNGALYVWGYGNFGQIGNGKTDDAWVPIRIPLTDSKTNQSSLQSDNKKQRYSQEGLEDILRSNVHSYRPFHILSKAKQFENYDIAAVIYDILGDSISTLEYRLLSLEKKNFEKDKELFVLFSLLSNYFIKDYEYIHKQRQLQLQQLPSFVSSSTTPTLNSNSSTPSSGTTPPLNSSTPPLNSPQKPIQKLSSSENLDLLQSSGNLNNSTIIVNKEEEKLLKYNLISMFFNYYKKKNLPINELENFLITNIDYFSELLSNVIQINCNSELPLILNFSPIFYISTLKNYLQSMKNQSELEKKLQKVSDKILWQNIKENLEKNLLQRSKIEIPTLNQDIYSSFTASKNTPLIGEKDIAFTCNHFFSKRNFFGSTLPDFQSELQKLSIPSSQTLQYITQEFNKKSISQSCPVCLFNSIRDIQNHDETKKDILKLFKLS</sequence>
<feature type="region of interest" description="Disordered" evidence="3">
    <location>
        <begin position="306"/>
        <end position="339"/>
    </location>
</feature>
<dbReference type="Proteomes" id="UP001344447">
    <property type="component" value="Unassembled WGS sequence"/>
</dbReference>
<reference evidence="5 6" key="1">
    <citation type="submission" date="2023-11" db="EMBL/GenBank/DDBJ databases">
        <title>Dfirmibasis_genome.</title>
        <authorList>
            <person name="Edelbroek B."/>
            <person name="Kjellin J."/>
            <person name="Jerlstrom-Hultqvist J."/>
            <person name="Soderbom F."/>
        </authorList>
    </citation>
    <scope>NUCLEOTIDE SEQUENCE [LARGE SCALE GENOMIC DNA]</scope>
    <source>
        <strain evidence="5 6">TNS-C-14</strain>
    </source>
</reference>
<dbReference type="InterPro" id="IPR009091">
    <property type="entry name" value="RCC1/BLIP-II"/>
</dbReference>
<feature type="compositionally biased region" description="Low complexity" evidence="3">
    <location>
        <begin position="1136"/>
        <end position="1147"/>
    </location>
</feature>
<dbReference type="SUPFAM" id="SSF50985">
    <property type="entry name" value="RCC1/BLIP-II"/>
    <property type="match status" value="2"/>
</dbReference>
<dbReference type="Pfam" id="PF00415">
    <property type="entry name" value="RCC1"/>
    <property type="match status" value="2"/>
</dbReference>